<name>A0ABT9YW44_9BACI</name>
<dbReference type="Pfam" id="PF10970">
    <property type="entry name" value="GerPE"/>
    <property type="match status" value="1"/>
</dbReference>
<dbReference type="InterPro" id="IPR024496">
    <property type="entry name" value="Spore_germ_GerPE"/>
</dbReference>
<accession>A0ABT9YW44</accession>
<dbReference type="RefSeq" id="WP_095300846.1">
    <property type="nucleotide sequence ID" value="NZ_CADEPK010000200.1"/>
</dbReference>
<evidence type="ECO:0000313" key="1">
    <source>
        <dbReference type="EMBL" id="MDQ0224215.1"/>
    </source>
</evidence>
<keyword evidence="2" id="KW-1185">Reference proteome</keyword>
<comment type="caution">
    <text evidence="1">The sequence shown here is derived from an EMBL/GenBank/DDBJ whole genome shotgun (WGS) entry which is preliminary data.</text>
</comment>
<proteinExistence type="predicted"/>
<sequence length="121" mass="13717">MISRFSKVNSVYVNSIGLSSVFTIGDSMNITPSVKVFSEQREEEKFFGSEGDLSKYPIFEEEIPYPIFYEQITTNFFHDNPSIQVNTVTVTALSSSAVFQIGSSKDVFCESRTLHIRHPFD</sequence>
<dbReference type="EMBL" id="JAUSTZ010000001">
    <property type="protein sequence ID" value="MDQ0224215.1"/>
    <property type="molecule type" value="Genomic_DNA"/>
</dbReference>
<evidence type="ECO:0000313" key="2">
    <source>
        <dbReference type="Proteomes" id="UP001232245"/>
    </source>
</evidence>
<protein>
    <submittedName>
        <fullName evidence="1">Spore germination protein PE</fullName>
    </submittedName>
</protein>
<organism evidence="1 2">
    <name type="scientific">Metabacillus niabensis</name>
    <dbReference type="NCBI Taxonomy" id="324854"/>
    <lineage>
        <taxon>Bacteria</taxon>
        <taxon>Bacillati</taxon>
        <taxon>Bacillota</taxon>
        <taxon>Bacilli</taxon>
        <taxon>Bacillales</taxon>
        <taxon>Bacillaceae</taxon>
        <taxon>Metabacillus</taxon>
    </lineage>
</organism>
<reference evidence="1 2" key="1">
    <citation type="submission" date="2023-07" db="EMBL/GenBank/DDBJ databases">
        <title>Genomic Encyclopedia of Type Strains, Phase IV (KMG-IV): sequencing the most valuable type-strain genomes for metagenomic binning, comparative biology and taxonomic classification.</title>
        <authorList>
            <person name="Goeker M."/>
        </authorList>
    </citation>
    <scope>NUCLEOTIDE SEQUENCE [LARGE SCALE GENOMIC DNA]</scope>
    <source>
        <strain evidence="1 2">DSM 17723</strain>
    </source>
</reference>
<dbReference type="Proteomes" id="UP001232245">
    <property type="component" value="Unassembled WGS sequence"/>
</dbReference>
<gene>
    <name evidence="1" type="ORF">J2S02_000537</name>
</gene>